<dbReference type="EMBL" id="CAJVQA010032625">
    <property type="protein sequence ID" value="CAG8803410.1"/>
    <property type="molecule type" value="Genomic_DNA"/>
</dbReference>
<feature type="region of interest" description="Disordered" evidence="1">
    <location>
        <begin position="56"/>
        <end position="119"/>
    </location>
</feature>
<proteinExistence type="predicted"/>
<keyword evidence="3" id="KW-1185">Reference proteome</keyword>
<name>A0A9N9JZ83_9GLOM</name>
<dbReference type="AlphaFoldDB" id="A0A9N9JZ83"/>
<accession>A0A9N9JZ83</accession>
<protein>
    <submittedName>
        <fullName evidence="2">781_t:CDS:1</fullName>
    </submittedName>
</protein>
<organism evidence="2 3">
    <name type="scientific">Cetraspora pellucida</name>
    <dbReference type="NCBI Taxonomy" id="1433469"/>
    <lineage>
        <taxon>Eukaryota</taxon>
        <taxon>Fungi</taxon>
        <taxon>Fungi incertae sedis</taxon>
        <taxon>Mucoromycota</taxon>
        <taxon>Glomeromycotina</taxon>
        <taxon>Glomeromycetes</taxon>
        <taxon>Diversisporales</taxon>
        <taxon>Gigasporaceae</taxon>
        <taxon>Cetraspora</taxon>
    </lineage>
</organism>
<comment type="caution">
    <text evidence="2">The sequence shown here is derived from an EMBL/GenBank/DDBJ whole genome shotgun (WGS) entry which is preliminary data.</text>
</comment>
<feature type="non-terminal residue" evidence="2">
    <location>
        <position position="150"/>
    </location>
</feature>
<reference evidence="2" key="1">
    <citation type="submission" date="2021-06" db="EMBL/GenBank/DDBJ databases">
        <authorList>
            <person name="Kallberg Y."/>
            <person name="Tangrot J."/>
            <person name="Rosling A."/>
        </authorList>
    </citation>
    <scope>NUCLEOTIDE SEQUENCE</scope>
    <source>
        <strain evidence="2">FL966</strain>
    </source>
</reference>
<sequence length="150" mass="17512">MSEIQSDTENQNDILSYFPLDKATGKAKCKLCPKKFTHPINELIARNHFAKSHKEEWDALEKDNDNKSTKSKTSKSVKDKPVKNKNKPLDSDDENYEENDKKFNLRMKQHKSKKNRTNRVKVNWDDDNINFKYVAEKVDILLADGNELRA</sequence>
<evidence type="ECO:0000313" key="2">
    <source>
        <dbReference type="EMBL" id="CAG8803410.1"/>
    </source>
</evidence>
<gene>
    <name evidence="2" type="ORF">CPELLU_LOCUS17898</name>
</gene>
<feature type="compositionally biased region" description="Basic and acidic residues" evidence="1">
    <location>
        <begin position="56"/>
        <end position="68"/>
    </location>
</feature>
<feature type="compositionally biased region" description="Basic residues" evidence="1">
    <location>
        <begin position="104"/>
        <end position="119"/>
    </location>
</feature>
<dbReference type="Proteomes" id="UP000789759">
    <property type="component" value="Unassembled WGS sequence"/>
</dbReference>
<evidence type="ECO:0000256" key="1">
    <source>
        <dbReference type="SAM" id="MobiDB-lite"/>
    </source>
</evidence>
<evidence type="ECO:0000313" key="3">
    <source>
        <dbReference type="Proteomes" id="UP000789759"/>
    </source>
</evidence>
<feature type="compositionally biased region" description="Basic and acidic residues" evidence="1">
    <location>
        <begin position="76"/>
        <end position="90"/>
    </location>
</feature>